<keyword evidence="4" id="KW-1185">Reference proteome</keyword>
<reference evidence="3 4" key="1">
    <citation type="submission" date="2018-07" db="EMBL/GenBank/DDBJ databases">
        <title>A high quality draft genome assembly of the barn swallow (H. rustica rustica).</title>
        <authorList>
            <person name="Formenti G."/>
            <person name="Chiara M."/>
            <person name="Poveda L."/>
            <person name="Francoijs K.-J."/>
            <person name="Bonisoli-Alquati A."/>
            <person name="Canova L."/>
            <person name="Gianfranceschi L."/>
            <person name="Horner D.S."/>
            <person name="Saino N."/>
        </authorList>
    </citation>
    <scope>NUCLEOTIDE SEQUENCE [LARGE SCALE GENOMIC DNA]</scope>
    <source>
        <strain evidence="3">Chelidonia</strain>
        <tissue evidence="3">Blood</tissue>
    </source>
</reference>
<evidence type="ECO:0000256" key="1">
    <source>
        <dbReference type="SAM" id="MobiDB-lite"/>
    </source>
</evidence>
<keyword evidence="2" id="KW-0732">Signal</keyword>
<dbReference type="AlphaFoldDB" id="A0A3M0JS90"/>
<evidence type="ECO:0000256" key="2">
    <source>
        <dbReference type="SAM" id="SignalP"/>
    </source>
</evidence>
<feature type="region of interest" description="Disordered" evidence="1">
    <location>
        <begin position="292"/>
        <end position="320"/>
    </location>
</feature>
<dbReference type="Proteomes" id="UP000269221">
    <property type="component" value="Unassembled WGS sequence"/>
</dbReference>
<feature type="signal peptide" evidence="2">
    <location>
        <begin position="1"/>
        <end position="19"/>
    </location>
</feature>
<proteinExistence type="predicted"/>
<evidence type="ECO:0000313" key="3">
    <source>
        <dbReference type="EMBL" id="RMC01974.1"/>
    </source>
</evidence>
<sequence>MKIGLFCSVLGVWEQLNLAYFVQGASAPFESSAIVEELGRMVLSEMQKQEWEMREDEQPQLSHHFFMAEVLQPSEHLCGLPGLTPMCPYPSNVGDPKTGLQMGPINSKIERENRFLNLLVMFLVVPPRTGLAFWAIVGGNKGDQTEGQGVGNSCDGENEQIKDCNWDVYSSNMVNKQIRSLNGKGQTKQRQITFTSNAVCPTVIRNCDWHRDKQLTISGEFIFNFLGKIKLAGESSETLKNPCQKSNSLLSGKTMGAALELQAVTCASSDVQMFVPSKSIFLRNIYGANKYRKRKDRSGNDKQDAPGSRRRLWKKLKMSE</sequence>
<accession>A0A3M0JS90</accession>
<name>A0A3M0JS90_HIRRU</name>
<organism evidence="3 4">
    <name type="scientific">Hirundo rustica rustica</name>
    <dbReference type="NCBI Taxonomy" id="333673"/>
    <lineage>
        <taxon>Eukaryota</taxon>
        <taxon>Metazoa</taxon>
        <taxon>Chordata</taxon>
        <taxon>Craniata</taxon>
        <taxon>Vertebrata</taxon>
        <taxon>Euteleostomi</taxon>
        <taxon>Archelosauria</taxon>
        <taxon>Archosauria</taxon>
        <taxon>Dinosauria</taxon>
        <taxon>Saurischia</taxon>
        <taxon>Theropoda</taxon>
        <taxon>Coelurosauria</taxon>
        <taxon>Aves</taxon>
        <taxon>Neognathae</taxon>
        <taxon>Neoaves</taxon>
        <taxon>Telluraves</taxon>
        <taxon>Australaves</taxon>
        <taxon>Passeriformes</taxon>
        <taxon>Sylvioidea</taxon>
        <taxon>Hirundinidae</taxon>
        <taxon>Hirundo</taxon>
    </lineage>
</organism>
<feature type="chain" id="PRO_5018198012" evidence="2">
    <location>
        <begin position="20"/>
        <end position="320"/>
    </location>
</feature>
<dbReference type="EMBL" id="QRBI01000134">
    <property type="protein sequence ID" value="RMC01974.1"/>
    <property type="molecule type" value="Genomic_DNA"/>
</dbReference>
<feature type="compositionally biased region" description="Basic residues" evidence="1">
    <location>
        <begin position="308"/>
        <end position="320"/>
    </location>
</feature>
<comment type="caution">
    <text evidence="3">The sequence shown here is derived from an EMBL/GenBank/DDBJ whole genome shotgun (WGS) entry which is preliminary data.</text>
</comment>
<evidence type="ECO:0000313" key="4">
    <source>
        <dbReference type="Proteomes" id="UP000269221"/>
    </source>
</evidence>
<protein>
    <submittedName>
        <fullName evidence="3">Uncharacterized protein</fullName>
    </submittedName>
</protein>
<gene>
    <name evidence="3" type="ORF">DUI87_21136</name>
</gene>